<evidence type="ECO:0000256" key="1">
    <source>
        <dbReference type="SAM" id="MobiDB-lite"/>
    </source>
</evidence>
<dbReference type="PANTHER" id="PTHR19980">
    <property type="entry name" value="RNA CLEAVAGE STIMULATION FACTOR"/>
    <property type="match status" value="1"/>
</dbReference>
<feature type="region of interest" description="Disordered" evidence="1">
    <location>
        <begin position="99"/>
        <end position="120"/>
    </location>
</feature>
<dbReference type="PANTHER" id="PTHR19980:SF0">
    <property type="entry name" value="CLEAVAGE STIMULATION FACTOR SUBUNIT 3"/>
    <property type="match status" value="1"/>
</dbReference>
<organism evidence="2 3">
    <name type="scientific">Romanomermis culicivorax</name>
    <name type="common">Nematode worm</name>
    <dbReference type="NCBI Taxonomy" id="13658"/>
    <lineage>
        <taxon>Eukaryota</taxon>
        <taxon>Metazoa</taxon>
        <taxon>Ecdysozoa</taxon>
        <taxon>Nematoda</taxon>
        <taxon>Enoplea</taxon>
        <taxon>Dorylaimia</taxon>
        <taxon>Mermithida</taxon>
        <taxon>Mermithoidea</taxon>
        <taxon>Mermithidae</taxon>
        <taxon>Romanomermis</taxon>
    </lineage>
</organism>
<dbReference type="WBParaSite" id="nRc.2.0.1.t18548-RA">
    <property type="protein sequence ID" value="nRc.2.0.1.t18548-RA"/>
    <property type="gene ID" value="nRc.2.0.1.g18548"/>
</dbReference>
<dbReference type="GO" id="GO:0031124">
    <property type="term" value="P:mRNA 3'-end processing"/>
    <property type="evidence" value="ECO:0007669"/>
    <property type="project" value="InterPro"/>
</dbReference>
<evidence type="ECO:0000313" key="2">
    <source>
        <dbReference type="Proteomes" id="UP000887565"/>
    </source>
</evidence>
<name>A0A915IXJ1_ROMCU</name>
<dbReference type="InterPro" id="IPR045243">
    <property type="entry name" value="Rna14-like"/>
</dbReference>
<protein>
    <submittedName>
        <fullName evidence="3">Uncharacterized protein</fullName>
    </submittedName>
</protein>
<dbReference type="Proteomes" id="UP000887565">
    <property type="component" value="Unplaced"/>
</dbReference>
<dbReference type="GO" id="GO:0005634">
    <property type="term" value="C:nucleus"/>
    <property type="evidence" value="ECO:0007669"/>
    <property type="project" value="TreeGrafter"/>
</dbReference>
<proteinExistence type="predicted"/>
<dbReference type="GO" id="GO:0003729">
    <property type="term" value="F:mRNA binding"/>
    <property type="evidence" value="ECO:0007669"/>
    <property type="project" value="TreeGrafter"/>
</dbReference>
<dbReference type="AlphaFoldDB" id="A0A915IXJ1"/>
<accession>A0A915IXJ1</accession>
<evidence type="ECO:0000313" key="3">
    <source>
        <dbReference type="WBParaSite" id="nRc.2.0.1.t18548-RA"/>
    </source>
</evidence>
<reference evidence="3" key="1">
    <citation type="submission" date="2022-11" db="UniProtKB">
        <authorList>
            <consortium name="WormBaseParasite"/>
        </authorList>
    </citation>
    <scope>IDENTIFICATION</scope>
</reference>
<sequence length="251" mass="27817">LTAKNTIEKAGTSGGSAVRPTENASVAVAGAYPKPDVNQMLPFKPKIITTSSYHPVAGGIFPPPPAVAHLMSLLPPPYSFNGPFVGVDVLAQEGFKKRAVKRSGDSDDESGLDGQLPPSHDIYRLRPSVRDKRNNNEKIITVRFAQRKNKDKDIESEFSNENCLTFLENWLSMSLHRDCRITYDCHFPAAYRSNNAEFKSAFRSFKHSMAPSIVSCLSQSDDVKSALQKSSFYDRVAQTSDDRNSDENKEN</sequence>
<keyword evidence="2" id="KW-1185">Reference proteome</keyword>